<feature type="region of interest" description="Disordered" evidence="1">
    <location>
        <begin position="1"/>
        <end position="50"/>
    </location>
</feature>
<sequence>MLQEKLEADSEAEDDHISERSADSDTEQEIEDDENKGNYDELENLGPSTKSKYVGKDGITKWIDQPGNLTIRTRPENIIIHPPGVKQFFRDVNKPVECWKLFIINVIVANIVRSTSRKLREKLQKLQPL</sequence>
<dbReference type="OrthoDB" id="6779804at2759"/>
<dbReference type="EMBL" id="VTPC01000052">
    <property type="protein sequence ID" value="KAF2906031.1"/>
    <property type="molecule type" value="Genomic_DNA"/>
</dbReference>
<feature type="compositionally biased region" description="Acidic residues" evidence="1">
    <location>
        <begin position="24"/>
        <end position="34"/>
    </location>
</feature>
<keyword evidence="3" id="KW-1185">Reference proteome</keyword>
<name>A0A8K0GND7_IGNLU</name>
<accession>A0A8K0GND7</accession>
<evidence type="ECO:0000313" key="2">
    <source>
        <dbReference type="EMBL" id="KAF2906031.1"/>
    </source>
</evidence>
<proteinExistence type="predicted"/>
<protein>
    <submittedName>
        <fullName evidence="2">Uncharacterized protein</fullName>
    </submittedName>
</protein>
<reference evidence="2" key="1">
    <citation type="submission" date="2019-08" db="EMBL/GenBank/DDBJ databases">
        <title>The genome of the North American firefly Photinus pyralis.</title>
        <authorList>
            <consortium name="Photinus pyralis genome working group"/>
            <person name="Fallon T.R."/>
            <person name="Sander Lower S.E."/>
            <person name="Weng J.-K."/>
        </authorList>
    </citation>
    <scope>NUCLEOTIDE SEQUENCE</scope>
    <source>
        <strain evidence="2">TRF0915ILg1</strain>
        <tissue evidence="2">Whole body</tissue>
    </source>
</reference>
<dbReference type="AlphaFoldDB" id="A0A8K0GND7"/>
<evidence type="ECO:0000256" key="1">
    <source>
        <dbReference type="SAM" id="MobiDB-lite"/>
    </source>
</evidence>
<evidence type="ECO:0000313" key="3">
    <source>
        <dbReference type="Proteomes" id="UP000801492"/>
    </source>
</evidence>
<dbReference type="Proteomes" id="UP000801492">
    <property type="component" value="Unassembled WGS sequence"/>
</dbReference>
<organism evidence="2 3">
    <name type="scientific">Ignelater luminosus</name>
    <name type="common">Cucubano</name>
    <name type="synonym">Pyrophorus luminosus</name>
    <dbReference type="NCBI Taxonomy" id="2038154"/>
    <lineage>
        <taxon>Eukaryota</taxon>
        <taxon>Metazoa</taxon>
        <taxon>Ecdysozoa</taxon>
        <taxon>Arthropoda</taxon>
        <taxon>Hexapoda</taxon>
        <taxon>Insecta</taxon>
        <taxon>Pterygota</taxon>
        <taxon>Neoptera</taxon>
        <taxon>Endopterygota</taxon>
        <taxon>Coleoptera</taxon>
        <taxon>Polyphaga</taxon>
        <taxon>Elateriformia</taxon>
        <taxon>Elateroidea</taxon>
        <taxon>Elateridae</taxon>
        <taxon>Agrypninae</taxon>
        <taxon>Pyrophorini</taxon>
        <taxon>Ignelater</taxon>
    </lineage>
</organism>
<comment type="caution">
    <text evidence="2">The sequence shown here is derived from an EMBL/GenBank/DDBJ whole genome shotgun (WGS) entry which is preliminary data.</text>
</comment>
<gene>
    <name evidence="2" type="ORF">ILUMI_00145</name>
</gene>